<dbReference type="STRING" id="329884.A0A4U0WW12"/>
<name>A0A4U0WW12_9PEZI</name>
<feature type="compositionally biased region" description="Basic and acidic residues" evidence="1">
    <location>
        <begin position="193"/>
        <end position="206"/>
    </location>
</feature>
<dbReference type="AlphaFoldDB" id="A0A4U0WW12"/>
<feature type="compositionally biased region" description="Low complexity" evidence="1">
    <location>
        <begin position="367"/>
        <end position="380"/>
    </location>
</feature>
<evidence type="ECO:0000313" key="3">
    <source>
        <dbReference type="Proteomes" id="UP000309340"/>
    </source>
</evidence>
<feature type="region of interest" description="Disordered" evidence="1">
    <location>
        <begin position="293"/>
        <end position="387"/>
    </location>
</feature>
<dbReference type="Proteomes" id="UP000309340">
    <property type="component" value="Unassembled WGS sequence"/>
</dbReference>
<protein>
    <submittedName>
        <fullName evidence="2">Uncharacterized protein</fullName>
    </submittedName>
</protein>
<evidence type="ECO:0000256" key="1">
    <source>
        <dbReference type="SAM" id="MobiDB-lite"/>
    </source>
</evidence>
<comment type="caution">
    <text evidence="2">The sequence shown here is derived from an EMBL/GenBank/DDBJ whole genome shotgun (WGS) entry which is preliminary data.</text>
</comment>
<dbReference type="EMBL" id="NAJQ01000542">
    <property type="protein sequence ID" value="TKA67912.1"/>
    <property type="molecule type" value="Genomic_DNA"/>
</dbReference>
<feature type="region of interest" description="Disordered" evidence="1">
    <location>
        <begin position="150"/>
        <end position="235"/>
    </location>
</feature>
<accession>A0A4U0WW12</accession>
<evidence type="ECO:0000313" key="2">
    <source>
        <dbReference type="EMBL" id="TKA67912.1"/>
    </source>
</evidence>
<organism evidence="2 3">
    <name type="scientific">Friedmanniomyces simplex</name>
    <dbReference type="NCBI Taxonomy" id="329884"/>
    <lineage>
        <taxon>Eukaryota</taxon>
        <taxon>Fungi</taxon>
        <taxon>Dikarya</taxon>
        <taxon>Ascomycota</taxon>
        <taxon>Pezizomycotina</taxon>
        <taxon>Dothideomycetes</taxon>
        <taxon>Dothideomycetidae</taxon>
        <taxon>Mycosphaerellales</taxon>
        <taxon>Teratosphaeriaceae</taxon>
        <taxon>Friedmanniomyces</taxon>
    </lineage>
</organism>
<reference evidence="2 3" key="1">
    <citation type="submission" date="2017-03" db="EMBL/GenBank/DDBJ databases">
        <title>Genomes of endolithic fungi from Antarctica.</title>
        <authorList>
            <person name="Coleine C."/>
            <person name="Masonjones S."/>
            <person name="Stajich J.E."/>
        </authorList>
    </citation>
    <scope>NUCLEOTIDE SEQUENCE [LARGE SCALE GENOMIC DNA]</scope>
    <source>
        <strain evidence="2 3">CCFEE 5184</strain>
    </source>
</reference>
<proteinExistence type="predicted"/>
<gene>
    <name evidence="2" type="ORF">B0A55_09720</name>
</gene>
<dbReference type="OrthoDB" id="5426191at2759"/>
<sequence length="533" mass="58573">MDFTAEASSLSTITAIASNPPQHPSIQIQGADQPLVLYIARVPGSRDVFLTPQKPREKVVTAHDVQGSLYYVHVNSEDDGEMLRPRKPTSADSNAEQIAPVKRKAVKAPPPLPWRPQPPVSPPYPVNDNMPGFNGGPVVTQESARIVRKPVSGSTDNDAPPPVPPHVDLPEIPRRSLPTPPEEQPRHNSLHNENVRLLRRAEHSDENNPYFREYPEEPEEPLEDTGKADSAPGSLTLIRRDPASSEQWNVASIHDPPVLEVSSSNLLGLGSARRTKRGGAPLYLDITNPGYGQFIDGDRPESRVSSSTHSSDSDLAPEGTFRRRLYMPGSRYGEHTYGHHKHHSVDSTSTSDEMRKTLRNRMSVDISSSSTPATTTTTPPVDRRNKGYTFTSPWAGRCEFATGATGKSLKCRHTSLARQAAVEVSELRFNLPTASKRNNTPTPVAEKRASYFARHTRHLSSEEQDGSTTNPKFLLDEEGRVDLTLGQERAGGGFGGKQAKLGKLIIEVEGLMMLDLLVAANVGLWWRAYESRG</sequence>
<keyword evidence="3" id="KW-1185">Reference proteome</keyword>